<dbReference type="HOGENOM" id="CLU_1829929_0_0_1"/>
<dbReference type="PANTHER" id="PTHR43098:SF2">
    <property type="entry name" value="FAD-BINDING MONOOXYGENASE AUSB-RELATED"/>
    <property type="match status" value="1"/>
</dbReference>
<dbReference type="SUPFAM" id="SSF51905">
    <property type="entry name" value="FAD/NAD(P)-binding domain"/>
    <property type="match status" value="1"/>
</dbReference>
<dbReference type="InterPro" id="IPR036188">
    <property type="entry name" value="FAD/NAD-bd_sf"/>
</dbReference>
<dbReference type="OrthoDB" id="66881at2759"/>
<protein>
    <submittedName>
        <fullName evidence="8">Uncharacterized protein</fullName>
    </submittedName>
</protein>
<dbReference type="Gene3D" id="3.50.50.60">
    <property type="entry name" value="FAD/NAD(P)-binding domain"/>
    <property type="match status" value="1"/>
</dbReference>
<evidence type="ECO:0000256" key="5">
    <source>
        <dbReference type="ARBA" id="ARBA00022827"/>
    </source>
</evidence>
<evidence type="ECO:0000256" key="1">
    <source>
        <dbReference type="ARBA" id="ARBA00001974"/>
    </source>
</evidence>
<dbReference type="VEuPathDB" id="FungiDB:A1O9_12009"/>
<comment type="pathway">
    <text evidence="2">Secondary metabolite biosynthesis; terpenoid biosynthesis.</text>
</comment>
<evidence type="ECO:0000256" key="4">
    <source>
        <dbReference type="ARBA" id="ARBA00022630"/>
    </source>
</evidence>
<comment type="caution">
    <text evidence="8">The sequence shown here is derived from an EMBL/GenBank/DDBJ whole genome shotgun (WGS) entry which is preliminary data.</text>
</comment>
<keyword evidence="7" id="KW-0560">Oxidoreductase</keyword>
<name>A0A072NVX0_9EURO</name>
<accession>A0A072NVX0</accession>
<evidence type="ECO:0000256" key="3">
    <source>
        <dbReference type="ARBA" id="ARBA00010139"/>
    </source>
</evidence>
<evidence type="ECO:0000256" key="6">
    <source>
        <dbReference type="ARBA" id="ARBA00022857"/>
    </source>
</evidence>
<feature type="non-terminal residue" evidence="8">
    <location>
        <position position="1"/>
    </location>
</feature>
<reference evidence="8 9" key="1">
    <citation type="submission" date="2013-03" db="EMBL/GenBank/DDBJ databases">
        <title>The Genome Sequence of Exophiala aquamarina CBS 119918.</title>
        <authorList>
            <consortium name="The Broad Institute Genomics Platform"/>
            <person name="Cuomo C."/>
            <person name="de Hoog S."/>
            <person name="Gorbushina A."/>
            <person name="Walker B."/>
            <person name="Young S.K."/>
            <person name="Zeng Q."/>
            <person name="Gargeya S."/>
            <person name="Fitzgerald M."/>
            <person name="Haas B."/>
            <person name="Abouelleil A."/>
            <person name="Allen A.W."/>
            <person name="Alvarado L."/>
            <person name="Arachchi H.M."/>
            <person name="Berlin A.M."/>
            <person name="Chapman S.B."/>
            <person name="Gainer-Dewar J."/>
            <person name="Goldberg J."/>
            <person name="Griggs A."/>
            <person name="Gujja S."/>
            <person name="Hansen M."/>
            <person name="Howarth C."/>
            <person name="Imamovic A."/>
            <person name="Ireland A."/>
            <person name="Larimer J."/>
            <person name="McCowan C."/>
            <person name="Murphy C."/>
            <person name="Pearson M."/>
            <person name="Poon T.W."/>
            <person name="Priest M."/>
            <person name="Roberts A."/>
            <person name="Saif S."/>
            <person name="Shea T."/>
            <person name="Sisk P."/>
            <person name="Sykes S."/>
            <person name="Wortman J."/>
            <person name="Nusbaum C."/>
            <person name="Birren B."/>
        </authorList>
    </citation>
    <scope>NUCLEOTIDE SEQUENCE [LARGE SCALE GENOMIC DNA]</scope>
    <source>
        <strain evidence="8 9">CBS 119918</strain>
    </source>
</reference>
<dbReference type="PANTHER" id="PTHR43098">
    <property type="entry name" value="L-ORNITHINE N(5)-MONOOXYGENASE-RELATED"/>
    <property type="match status" value="1"/>
</dbReference>
<dbReference type="InterPro" id="IPR050775">
    <property type="entry name" value="FAD-binding_Monooxygenases"/>
</dbReference>
<evidence type="ECO:0000256" key="2">
    <source>
        <dbReference type="ARBA" id="ARBA00004721"/>
    </source>
</evidence>
<feature type="non-terminal residue" evidence="8">
    <location>
        <position position="141"/>
    </location>
</feature>
<dbReference type="GO" id="GO:0016491">
    <property type="term" value="F:oxidoreductase activity"/>
    <property type="evidence" value="ECO:0007669"/>
    <property type="project" value="UniProtKB-KW"/>
</dbReference>
<keyword evidence="5" id="KW-0274">FAD</keyword>
<keyword evidence="6" id="KW-0521">NADP</keyword>
<comment type="cofactor">
    <cofactor evidence="1">
        <name>FAD</name>
        <dbReference type="ChEBI" id="CHEBI:57692"/>
    </cofactor>
</comment>
<keyword evidence="9" id="KW-1185">Reference proteome</keyword>
<organism evidence="8 9">
    <name type="scientific">Exophiala aquamarina CBS 119918</name>
    <dbReference type="NCBI Taxonomy" id="1182545"/>
    <lineage>
        <taxon>Eukaryota</taxon>
        <taxon>Fungi</taxon>
        <taxon>Dikarya</taxon>
        <taxon>Ascomycota</taxon>
        <taxon>Pezizomycotina</taxon>
        <taxon>Eurotiomycetes</taxon>
        <taxon>Chaetothyriomycetidae</taxon>
        <taxon>Chaetothyriales</taxon>
        <taxon>Herpotrichiellaceae</taxon>
        <taxon>Exophiala</taxon>
    </lineage>
</organism>
<evidence type="ECO:0000313" key="8">
    <source>
        <dbReference type="EMBL" id="KEF52019.1"/>
    </source>
</evidence>
<dbReference type="Proteomes" id="UP000027920">
    <property type="component" value="Unassembled WGS sequence"/>
</dbReference>
<evidence type="ECO:0000256" key="7">
    <source>
        <dbReference type="ARBA" id="ARBA00023002"/>
    </source>
</evidence>
<dbReference type="EMBL" id="AMGV01000020">
    <property type="protein sequence ID" value="KEF52019.1"/>
    <property type="molecule type" value="Genomic_DNA"/>
</dbReference>
<proteinExistence type="inferred from homology"/>
<dbReference type="STRING" id="1182545.A0A072NVX0"/>
<comment type="similarity">
    <text evidence="3">Belongs to the FAD-binding monooxygenase family.</text>
</comment>
<dbReference type="RefSeq" id="XP_013254609.1">
    <property type="nucleotide sequence ID" value="XM_013399155.1"/>
</dbReference>
<dbReference type="GeneID" id="25286904"/>
<gene>
    <name evidence="8" type="ORF">A1O9_12009</name>
</gene>
<dbReference type="AlphaFoldDB" id="A0A072NVX0"/>
<keyword evidence="4" id="KW-0285">Flavoprotein</keyword>
<evidence type="ECO:0000313" key="9">
    <source>
        <dbReference type="Proteomes" id="UP000027920"/>
    </source>
</evidence>
<sequence>GGLTYAIRFLLAANLQPLEILFVDNETGFGGACYLNRYPGLMCDLESSYCMPLLEETGYIPKDRYEYGSELGNYTEYLAARWVLQIQKISQHGTIITLDIRTEFFVLTSGLLHNPKLPNVTGIDKFNKHTFHTALWDYAYT</sequence>